<evidence type="ECO:0000256" key="3">
    <source>
        <dbReference type="ARBA" id="ARBA00023125"/>
    </source>
</evidence>
<dbReference type="PROSITE" id="PS50931">
    <property type="entry name" value="HTH_LYSR"/>
    <property type="match status" value="1"/>
</dbReference>
<dbReference type="Pfam" id="PF00126">
    <property type="entry name" value="HTH_1"/>
    <property type="match status" value="1"/>
</dbReference>
<dbReference type="PANTHER" id="PTHR30126:SF94">
    <property type="entry name" value="LYSR FAMILY TRANSCRIPTIONAL REGULATOR"/>
    <property type="match status" value="1"/>
</dbReference>
<dbReference type="GO" id="GO:0000976">
    <property type="term" value="F:transcription cis-regulatory region binding"/>
    <property type="evidence" value="ECO:0007669"/>
    <property type="project" value="TreeGrafter"/>
</dbReference>
<dbReference type="InterPro" id="IPR005119">
    <property type="entry name" value="LysR_subst-bd"/>
</dbReference>
<gene>
    <name evidence="6" type="ORF">DS909_04380</name>
</gene>
<dbReference type="Proteomes" id="UP000252706">
    <property type="component" value="Unassembled WGS sequence"/>
</dbReference>
<dbReference type="SUPFAM" id="SSF46785">
    <property type="entry name" value="Winged helix' DNA-binding domain"/>
    <property type="match status" value="1"/>
</dbReference>
<proteinExistence type="inferred from homology"/>
<feature type="domain" description="HTH lysR-type" evidence="5">
    <location>
        <begin position="1"/>
        <end position="58"/>
    </location>
</feature>
<dbReference type="InterPro" id="IPR000847">
    <property type="entry name" value="LysR_HTH_N"/>
</dbReference>
<dbReference type="SUPFAM" id="SSF53850">
    <property type="entry name" value="Periplasmic binding protein-like II"/>
    <property type="match status" value="1"/>
</dbReference>
<evidence type="ECO:0000256" key="2">
    <source>
        <dbReference type="ARBA" id="ARBA00023015"/>
    </source>
</evidence>
<dbReference type="OrthoDB" id="9811588at2"/>
<evidence type="ECO:0000313" key="7">
    <source>
        <dbReference type="Proteomes" id="UP000252706"/>
    </source>
</evidence>
<evidence type="ECO:0000259" key="5">
    <source>
        <dbReference type="PROSITE" id="PS50931"/>
    </source>
</evidence>
<reference evidence="6 7" key="1">
    <citation type="submission" date="2018-07" db="EMBL/GenBank/DDBJ databases">
        <title>Modular assembly of carbohydrate-degrading microbial communities in the ocean.</title>
        <authorList>
            <person name="Enke T.N."/>
            <person name="Datta M.S."/>
            <person name="Schwartzman J.A."/>
            <person name="Cermak N."/>
            <person name="Schmitz D.A."/>
            <person name="Barrere J."/>
            <person name="Cordero O.X."/>
        </authorList>
    </citation>
    <scope>NUCLEOTIDE SEQUENCE [LARGE SCALE GENOMIC DNA]</scope>
    <source>
        <strain evidence="6 7">C3M10</strain>
    </source>
</reference>
<dbReference type="Pfam" id="PF03466">
    <property type="entry name" value="LysR_substrate"/>
    <property type="match status" value="1"/>
</dbReference>
<comment type="caution">
    <text evidence="6">The sequence shown here is derived from an EMBL/GenBank/DDBJ whole genome shotgun (WGS) entry which is preliminary data.</text>
</comment>
<sequence length="300" mass="33086">MSITLLRTLVAVADRGSFASAADQVCVTHAAVGQQMKRLESQLRVDLFDRSQKSPQLNATGWALIPKARDVLHAYDTMLEGVVGEARLYGELSLGAMPSTIGGLVPQSIKRLIRTFPDLHIRVVPGLADDLIEQVERSGLDTAILSVPDSIPHQLTWHLVAKEPLVLITAPDIHETDPVEILQTQPFIRHARQTAAGKLVDQWLSEKNITVRPTMEMDSLETLANMVSYNLGVSVVPNLCVPDPTFERLRKIPLGPHAPFRELGLLTRADSPKTKLIERLVEEVRQTSGQAPHVDPPLRD</sequence>
<dbReference type="PANTHER" id="PTHR30126">
    <property type="entry name" value="HTH-TYPE TRANSCRIPTIONAL REGULATOR"/>
    <property type="match status" value="1"/>
</dbReference>
<evidence type="ECO:0000256" key="1">
    <source>
        <dbReference type="ARBA" id="ARBA00009437"/>
    </source>
</evidence>
<evidence type="ECO:0000313" key="6">
    <source>
        <dbReference type="EMBL" id="RBW60661.1"/>
    </source>
</evidence>
<dbReference type="RefSeq" id="WP_113822211.1">
    <property type="nucleotide sequence ID" value="NZ_QOCE01000011.1"/>
</dbReference>
<dbReference type="EMBL" id="QOCE01000011">
    <property type="protein sequence ID" value="RBW60661.1"/>
    <property type="molecule type" value="Genomic_DNA"/>
</dbReference>
<protein>
    <submittedName>
        <fullName evidence="6">LysR family transcriptional regulator</fullName>
    </submittedName>
</protein>
<dbReference type="GO" id="GO:0003700">
    <property type="term" value="F:DNA-binding transcription factor activity"/>
    <property type="evidence" value="ECO:0007669"/>
    <property type="project" value="InterPro"/>
</dbReference>
<keyword evidence="4" id="KW-0804">Transcription</keyword>
<dbReference type="InterPro" id="IPR036388">
    <property type="entry name" value="WH-like_DNA-bd_sf"/>
</dbReference>
<organism evidence="6 7">
    <name type="scientific">Phaeobacter gallaeciensis</name>
    <dbReference type="NCBI Taxonomy" id="60890"/>
    <lineage>
        <taxon>Bacteria</taxon>
        <taxon>Pseudomonadati</taxon>
        <taxon>Pseudomonadota</taxon>
        <taxon>Alphaproteobacteria</taxon>
        <taxon>Rhodobacterales</taxon>
        <taxon>Roseobacteraceae</taxon>
        <taxon>Phaeobacter</taxon>
    </lineage>
</organism>
<dbReference type="AlphaFoldDB" id="A0A366X5K0"/>
<dbReference type="Gene3D" id="3.40.190.10">
    <property type="entry name" value="Periplasmic binding protein-like II"/>
    <property type="match status" value="2"/>
</dbReference>
<keyword evidence="2" id="KW-0805">Transcription regulation</keyword>
<keyword evidence="3" id="KW-0238">DNA-binding</keyword>
<dbReference type="InterPro" id="IPR036390">
    <property type="entry name" value="WH_DNA-bd_sf"/>
</dbReference>
<dbReference type="Gene3D" id="1.10.10.10">
    <property type="entry name" value="Winged helix-like DNA-binding domain superfamily/Winged helix DNA-binding domain"/>
    <property type="match status" value="1"/>
</dbReference>
<comment type="similarity">
    <text evidence="1">Belongs to the LysR transcriptional regulatory family.</text>
</comment>
<name>A0A366X5K0_9RHOB</name>
<evidence type="ECO:0000256" key="4">
    <source>
        <dbReference type="ARBA" id="ARBA00023163"/>
    </source>
</evidence>
<accession>A0A366X5K0</accession>